<feature type="compositionally biased region" description="Acidic residues" evidence="1">
    <location>
        <begin position="444"/>
        <end position="459"/>
    </location>
</feature>
<dbReference type="Proteomes" id="UP000605846">
    <property type="component" value="Unassembled WGS sequence"/>
</dbReference>
<name>A0A8H7BH50_9FUNG</name>
<dbReference type="EMBL" id="JABAYA010000237">
    <property type="protein sequence ID" value="KAF7721758.1"/>
    <property type="molecule type" value="Genomic_DNA"/>
</dbReference>
<dbReference type="PANTHER" id="PTHR45615">
    <property type="entry name" value="MYOSIN HEAVY CHAIN, NON-MUSCLE"/>
    <property type="match status" value="1"/>
</dbReference>
<organism evidence="2 3">
    <name type="scientific">Apophysomyces ossiformis</name>
    <dbReference type="NCBI Taxonomy" id="679940"/>
    <lineage>
        <taxon>Eukaryota</taxon>
        <taxon>Fungi</taxon>
        <taxon>Fungi incertae sedis</taxon>
        <taxon>Mucoromycota</taxon>
        <taxon>Mucoromycotina</taxon>
        <taxon>Mucoromycetes</taxon>
        <taxon>Mucorales</taxon>
        <taxon>Mucorineae</taxon>
        <taxon>Mucoraceae</taxon>
        <taxon>Apophysomyces</taxon>
    </lineage>
</organism>
<reference evidence="2" key="1">
    <citation type="submission" date="2020-01" db="EMBL/GenBank/DDBJ databases">
        <title>Genome Sequencing of Three Apophysomyces-Like Fungal Strains Confirms a Novel Fungal Genus in the Mucoromycota with divergent Burkholderia-like Endosymbiotic Bacteria.</title>
        <authorList>
            <person name="Stajich J.E."/>
            <person name="Macias A.M."/>
            <person name="Carter-House D."/>
            <person name="Lovett B."/>
            <person name="Kasson L.R."/>
            <person name="Berry K."/>
            <person name="Grigoriev I."/>
            <person name="Chang Y."/>
            <person name="Spatafora J."/>
            <person name="Kasson M.T."/>
        </authorList>
    </citation>
    <scope>NUCLEOTIDE SEQUENCE</scope>
    <source>
        <strain evidence="2">NRRL A-21654</strain>
    </source>
</reference>
<dbReference type="OrthoDB" id="2259405at2759"/>
<proteinExistence type="predicted"/>
<gene>
    <name evidence="2" type="ORF">EC973_004152</name>
</gene>
<dbReference type="SUPFAM" id="SSF52833">
    <property type="entry name" value="Thioredoxin-like"/>
    <property type="match status" value="1"/>
</dbReference>
<evidence type="ECO:0000256" key="1">
    <source>
        <dbReference type="SAM" id="MobiDB-lite"/>
    </source>
</evidence>
<dbReference type="Gene3D" id="3.40.30.10">
    <property type="entry name" value="Glutaredoxin"/>
    <property type="match status" value="1"/>
</dbReference>
<protein>
    <recommendedName>
        <fullName evidence="4">Glutaredoxin domain-containing protein</fullName>
    </recommendedName>
</protein>
<feature type="compositionally biased region" description="Polar residues" evidence="1">
    <location>
        <begin position="79"/>
        <end position="96"/>
    </location>
</feature>
<sequence>MTSLAPPVAKGLENKPVTARASRITATVAKQQRTVKKTATLPAPTKKKPVDKPVTKQPATVRLSSTENKARLQAKPTKAQLTTANTTNGVAPSMQQKGRRPPPPGHTPAAPALQLKKQLDQLTLKNEENLRRIAQQNLELKQLRSAVSSSDQQAKQTKKLSQIEDQLHQREKEVEKLKQQLKKKTAANTEKERALLEREVSLKKEVQTYKKQQSRMQDLESSARKNKELAKKLSEKEKELEILRNKAAEKLTNKSKRTIEDLTKQLETQRRNHEESLRAYKETLKRLEATISNHAEATEKLRKAHQEEIRQLQNRHSEKLVAAKVKYNEEIEQVRRQLEEALAREKALSKVNTDEQLEQILYEFEQASHQYPVDVPQDERDKKQVHSGLTPQVQSERRPKGWMARYLPTEAISWPAPQPLCILRKTEWLQPKDDSPKHARMEVGDDDNDDDDADSDDSGESFSTPDKVQLYVSNVCSNAITRKRQEHMKHLLVANHVTFEIVDVTSSTAVKSNQMKEIPHIFVGGEFRGYYNDVVRAVDDGTLLDLIKPATRRAKVLDPPTPTELSPATEDELLLQELEKEFKQGNITLADLDL</sequence>
<dbReference type="AlphaFoldDB" id="A0A8H7BH50"/>
<keyword evidence="3" id="KW-1185">Reference proteome</keyword>
<accession>A0A8H7BH50</accession>
<feature type="region of interest" description="Disordered" evidence="1">
    <location>
        <begin position="144"/>
        <end position="193"/>
    </location>
</feature>
<feature type="region of interest" description="Disordered" evidence="1">
    <location>
        <begin position="432"/>
        <end position="464"/>
    </location>
</feature>
<evidence type="ECO:0008006" key="4">
    <source>
        <dbReference type="Google" id="ProtNLM"/>
    </source>
</evidence>
<evidence type="ECO:0000313" key="3">
    <source>
        <dbReference type="Proteomes" id="UP000605846"/>
    </source>
</evidence>
<comment type="caution">
    <text evidence="2">The sequence shown here is derived from an EMBL/GenBank/DDBJ whole genome shotgun (WGS) entry which is preliminary data.</text>
</comment>
<dbReference type="InterPro" id="IPR036249">
    <property type="entry name" value="Thioredoxin-like_sf"/>
</dbReference>
<dbReference type="PROSITE" id="PS51354">
    <property type="entry name" value="GLUTAREDOXIN_2"/>
    <property type="match status" value="1"/>
</dbReference>
<dbReference type="PANTHER" id="PTHR45615:SF63">
    <property type="entry name" value="CHROMOSOME UNDETERMINED SCAFFOLD_10, WHOLE GENOME SHOTGUN SEQUENCE"/>
    <property type="match status" value="1"/>
</dbReference>
<feature type="region of interest" description="Disordered" evidence="1">
    <location>
        <begin position="379"/>
        <end position="401"/>
    </location>
</feature>
<feature type="compositionally biased region" description="Basic and acidic residues" evidence="1">
    <location>
        <begin position="432"/>
        <end position="443"/>
    </location>
</feature>
<feature type="region of interest" description="Disordered" evidence="1">
    <location>
        <begin position="23"/>
        <end position="111"/>
    </location>
</feature>
<feature type="compositionally biased region" description="Basic and acidic residues" evidence="1">
    <location>
        <begin position="161"/>
        <end position="178"/>
    </location>
</feature>
<evidence type="ECO:0000313" key="2">
    <source>
        <dbReference type="EMBL" id="KAF7721758.1"/>
    </source>
</evidence>
<feature type="compositionally biased region" description="Polar residues" evidence="1">
    <location>
        <begin position="144"/>
        <end position="160"/>
    </location>
</feature>